<gene>
    <name evidence="1" type="ORF">BD94_1716</name>
</gene>
<organism evidence="1 2">
    <name type="scientific">Elizabethkingia anophelis NUHP1</name>
    <dbReference type="NCBI Taxonomy" id="1338011"/>
    <lineage>
        <taxon>Bacteria</taxon>
        <taxon>Pseudomonadati</taxon>
        <taxon>Bacteroidota</taxon>
        <taxon>Flavobacteriia</taxon>
        <taxon>Flavobacteriales</taxon>
        <taxon>Weeksellaceae</taxon>
        <taxon>Elizabethkingia</taxon>
    </lineage>
</organism>
<accession>A0A077ED75</accession>
<sequence>MDNKATELLGNLYKDVKYMDRQVSYHAIVSTGGATVEVYINGYPIHRVPAIAGRGGNSGGSNPINKYILKSGEQNWEVRVYPAYNSDGTQQAQLSKEARFTIRLDKLRFNNNGVDNLADPVILLETPKAYETSATGNTEEAYKDAGKPMMIYKGTFNADVPYSLKGWSESSDLTKEDQGVLKKELVSKYEELRNILANGQSDKFAEKILSREKEISQSLFYTKVLNDDYMKTFFDKVTKYGKKMEKLENYKMVFYGNKMVALETSDINYLYNPILAATYSDGKKEKLITYYVAFHRPKVGAPLEIIR</sequence>
<dbReference type="EMBL" id="CP007547">
    <property type="protein sequence ID" value="AIL45491.1"/>
    <property type="molecule type" value="Genomic_DNA"/>
</dbReference>
<reference evidence="1" key="1">
    <citation type="journal article" date="2013" name="Lancet">
        <title>First case of E anophelis outbreak in an intensive-care unit.</title>
        <authorList>
            <person name="Teo J."/>
            <person name="Tan S.Y."/>
            <person name="Tay M."/>
            <person name="Ding Y."/>
            <person name="Kjelleberg S."/>
            <person name="Givskov M."/>
            <person name="Lin R.T."/>
            <person name="Yang L."/>
        </authorList>
    </citation>
    <scope>NUCLEOTIDE SEQUENCE [LARGE SCALE GENOMIC DNA]</scope>
    <source>
        <strain evidence="1">NUHP1</strain>
    </source>
</reference>
<name>A0A077ED75_9FLAO</name>
<dbReference type="KEGG" id="eao:BD94_1716"/>
<proteinExistence type="predicted"/>
<evidence type="ECO:0000313" key="1">
    <source>
        <dbReference type="EMBL" id="AIL45491.1"/>
    </source>
</evidence>
<dbReference type="STRING" id="1338011.BD94_1716"/>
<dbReference type="HOGENOM" id="CLU_071048_0_0_10"/>
<dbReference type="Proteomes" id="UP000028933">
    <property type="component" value="Chromosome"/>
</dbReference>
<reference evidence="1" key="2">
    <citation type="journal article" date="2015" name="Genome Biol. Evol.">
        <title>Complete Genome Sequence and Transcriptomic Analysis of the Novel Pathogen Elizabethkingia anophelis in Response to Oxidative Stress.</title>
        <authorList>
            <person name="Li Y."/>
            <person name="Liu Y."/>
            <person name="Chew S.C."/>
            <person name="Tay M."/>
            <person name="Salido M.M."/>
            <person name="Teo J."/>
            <person name="Lauro F.M."/>
            <person name="Givskov M."/>
            <person name="Yang L."/>
        </authorList>
    </citation>
    <scope>NUCLEOTIDE SEQUENCE</scope>
    <source>
        <strain evidence="1">NUHP1</strain>
    </source>
</reference>
<dbReference type="eggNOG" id="ENOG5032UYA">
    <property type="taxonomic scope" value="Bacteria"/>
</dbReference>
<dbReference type="AlphaFoldDB" id="A0A077ED75"/>
<evidence type="ECO:0000313" key="2">
    <source>
        <dbReference type="Proteomes" id="UP000028933"/>
    </source>
</evidence>
<protein>
    <submittedName>
        <fullName evidence="1">Uncharacterized protein</fullName>
    </submittedName>
</protein>